<sequence length="99" mass="10980">MAAAGRDRDLRLQLLEQAHRIPAYILPKPLSTDSGFPPVVANHYIRRGGDYVVATESRICLRVSAVQQNRIAKWAQAIQYNKGVKRIGKRMAVDHAAGS</sequence>
<dbReference type="Proteomes" id="UP000629025">
    <property type="component" value="Unassembled WGS sequence"/>
</dbReference>
<name>A0ABQ1KNZ5_9GAMM</name>
<organism evidence="1 2">
    <name type="scientific">Marinobacterium zhoushanense</name>
    <dbReference type="NCBI Taxonomy" id="1679163"/>
    <lineage>
        <taxon>Bacteria</taxon>
        <taxon>Pseudomonadati</taxon>
        <taxon>Pseudomonadota</taxon>
        <taxon>Gammaproteobacteria</taxon>
        <taxon>Oceanospirillales</taxon>
        <taxon>Oceanospirillaceae</taxon>
        <taxon>Marinobacterium</taxon>
    </lineage>
</organism>
<accession>A0ABQ1KNZ5</accession>
<proteinExistence type="predicted"/>
<dbReference type="EMBL" id="BMIJ01000006">
    <property type="protein sequence ID" value="GGC03060.1"/>
    <property type="molecule type" value="Genomic_DNA"/>
</dbReference>
<gene>
    <name evidence="1" type="ORF">GCM10011352_31630</name>
</gene>
<keyword evidence="2" id="KW-1185">Reference proteome</keyword>
<reference evidence="2" key="1">
    <citation type="journal article" date="2019" name="Int. J. Syst. Evol. Microbiol.">
        <title>The Global Catalogue of Microorganisms (GCM) 10K type strain sequencing project: providing services to taxonomists for standard genome sequencing and annotation.</title>
        <authorList>
            <consortium name="The Broad Institute Genomics Platform"/>
            <consortium name="The Broad Institute Genome Sequencing Center for Infectious Disease"/>
            <person name="Wu L."/>
            <person name="Ma J."/>
        </authorList>
    </citation>
    <scope>NUCLEOTIDE SEQUENCE [LARGE SCALE GENOMIC DNA]</scope>
    <source>
        <strain evidence="2">CGMCC 1.15341</strain>
    </source>
</reference>
<protein>
    <submittedName>
        <fullName evidence="1">Uncharacterized protein</fullName>
    </submittedName>
</protein>
<evidence type="ECO:0000313" key="1">
    <source>
        <dbReference type="EMBL" id="GGC03060.1"/>
    </source>
</evidence>
<evidence type="ECO:0000313" key="2">
    <source>
        <dbReference type="Proteomes" id="UP000629025"/>
    </source>
</evidence>
<comment type="caution">
    <text evidence="1">The sequence shown here is derived from an EMBL/GenBank/DDBJ whole genome shotgun (WGS) entry which is preliminary data.</text>
</comment>